<dbReference type="Pfam" id="PF00583">
    <property type="entry name" value="Acetyltransf_1"/>
    <property type="match status" value="1"/>
</dbReference>
<dbReference type="Gene3D" id="3.40.630.30">
    <property type="match status" value="1"/>
</dbReference>
<dbReference type="RefSeq" id="WP_302078817.1">
    <property type="nucleotide sequence ID" value="NZ_JAUKWQ010000009.1"/>
</dbReference>
<evidence type="ECO:0000313" key="2">
    <source>
        <dbReference type="EMBL" id="MDO1584573.1"/>
    </source>
</evidence>
<gene>
    <name evidence="2" type="ORF">Q2T52_21000</name>
</gene>
<protein>
    <submittedName>
        <fullName evidence="2">GNAT family N-acetyltransferase</fullName>
        <ecNumber evidence="2">2.3.1.-</ecNumber>
    </submittedName>
</protein>
<feature type="domain" description="N-acetyltransferase" evidence="1">
    <location>
        <begin position="14"/>
        <end position="154"/>
    </location>
</feature>
<dbReference type="Proteomes" id="UP001169006">
    <property type="component" value="Unassembled WGS sequence"/>
</dbReference>
<keyword evidence="2" id="KW-0012">Acyltransferase</keyword>
<dbReference type="InterPro" id="IPR000182">
    <property type="entry name" value="GNAT_dom"/>
</dbReference>
<dbReference type="SUPFAM" id="SSF55729">
    <property type="entry name" value="Acyl-CoA N-acyltransferases (Nat)"/>
    <property type="match status" value="1"/>
</dbReference>
<dbReference type="CDD" id="cd04301">
    <property type="entry name" value="NAT_SF"/>
    <property type="match status" value="1"/>
</dbReference>
<accession>A0ABT8T359</accession>
<evidence type="ECO:0000313" key="3">
    <source>
        <dbReference type="Proteomes" id="UP001169006"/>
    </source>
</evidence>
<dbReference type="EC" id="2.3.1.-" evidence="2"/>
<dbReference type="PROSITE" id="PS51186">
    <property type="entry name" value="GNAT"/>
    <property type="match status" value="1"/>
</dbReference>
<organism evidence="2 3">
    <name type="scientific">Rhizobium oryzicola</name>
    <dbReference type="NCBI Taxonomy" id="1232668"/>
    <lineage>
        <taxon>Bacteria</taxon>
        <taxon>Pseudomonadati</taxon>
        <taxon>Pseudomonadota</taxon>
        <taxon>Alphaproteobacteria</taxon>
        <taxon>Hyphomicrobiales</taxon>
        <taxon>Rhizobiaceae</taxon>
        <taxon>Rhizobium/Agrobacterium group</taxon>
        <taxon>Rhizobium</taxon>
    </lineage>
</organism>
<dbReference type="InterPro" id="IPR016181">
    <property type="entry name" value="Acyl_CoA_acyltransferase"/>
</dbReference>
<reference evidence="2" key="2">
    <citation type="submission" date="2023-07" db="EMBL/GenBank/DDBJ databases">
        <authorList>
            <person name="Sun H."/>
        </authorList>
    </citation>
    <scope>NUCLEOTIDE SEQUENCE</scope>
    <source>
        <strain evidence="2">05753</strain>
    </source>
</reference>
<evidence type="ECO:0000259" key="1">
    <source>
        <dbReference type="PROSITE" id="PS51186"/>
    </source>
</evidence>
<dbReference type="GO" id="GO:0016746">
    <property type="term" value="F:acyltransferase activity"/>
    <property type="evidence" value="ECO:0007669"/>
    <property type="project" value="UniProtKB-KW"/>
</dbReference>
<name>A0ABT8T359_9HYPH</name>
<keyword evidence="3" id="KW-1185">Reference proteome</keyword>
<keyword evidence="2" id="KW-0808">Transferase</keyword>
<comment type="caution">
    <text evidence="2">The sequence shown here is derived from an EMBL/GenBank/DDBJ whole genome shotgun (WGS) entry which is preliminary data.</text>
</comment>
<proteinExistence type="predicted"/>
<sequence>MAVSITIVTQSEKAELRKLLADHLATMNAYADVGPDYRFFDLYWTETQTRWPFWICRDGAIAGFALINTWSPSGLGTDYSMAEFYIVPEARRQGLGAQALLALTQQHPGRWEFGVLEKNAPALAFWPKAIAAAGARDVATTSRGNQIIYRFLITS</sequence>
<dbReference type="EMBL" id="JAUKWQ010000009">
    <property type="protein sequence ID" value="MDO1584573.1"/>
    <property type="molecule type" value="Genomic_DNA"/>
</dbReference>
<reference evidence="2" key="1">
    <citation type="journal article" date="2015" name="Int. J. Syst. Evol. Microbiol.">
        <title>Rhizobium oryzicola sp. nov., potential plant-growth-promoting endophytic bacteria isolated from rice roots.</title>
        <authorList>
            <person name="Zhang X.X."/>
            <person name="Gao J.S."/>
            <person name="Cao Y.H."/>
            <person name="Sheirdil R.A."/>
            <person name="Wang X.C."/>
            <person name="Zhang L."/>
        </authorList>
    </citation>
    <scope>NUCLEOTIDE SEQUENCE</scope>
    <source>
        <strain evidence="2">05753</strain>
    </source>
</reference>